<dbReference type="PROSITE" id="PS01031">
    <property type="entry name" value="SHSP"/>
    <property type="match status" value="1"/>
</dbReference>
<dbReference type="SUPFAM" id="SSF49764">
    <property type="entry name" value="HSP20-like chaperones"/>
    <property type="match status" value="1"/>
</dbReference>
<accession>A0A218MMV3</accession>
<dbReference type="InterPro" id="IPR002068">
    <property type="entry name" value="A-crystallin/Hsp20_dom"/>
</dbReference>
<organism evidence="3">
    <name type="scientific">uncultured virus</name>
    <dbReference type="NCBI Taxonomy" id="340016"/>
    <lineage>
        <taxon>Viruses</taxon>
        <taxon>environmental samples</taxon>
    </lineage>
</organism>
<reference evidence="3" key="1">
    <citation type="submission" date="2016-10" db="EMBL/GenBank/DDBJ databases">
        <authorList>
            <person name="Varghese N."/>
        </authorList>
    </citation>
    <scope>NUCLEOTIDE SEQUENCE</scope>
</reference>
<feature type="domain" description="SHSP" evidence="2">
    <location>
        <begin position="38"/>
        <end position="150"/>
    </location>
</feature>
<evidence type="ECO:0000313" key="3">
    <source>
        <dbReference type="EMBL" id="ASF00636.1"/>
    </source>
</evidence>
<keyword evidence="1 3" id="KW-0346">Stress response</keyword>
<protein>
    <submittedName>
        <fullName evidence="3">Putative heat shock protein</fullName>
    </submittedName>
</protein>
<dbReference type="CDD" id="cd06470">
    <property type="entry name" value="ACD_IbpA-B_like"/>
    <property type="match status" value="1"/>
</dbReference>
<dbReference type="PANTHER" id="PTHR47062">
    <property type="match status" value="1"/>
</dbReference>
<evidence type="ECO:0000259" key="2">
    <source>
        <dbReference type="PROSITE" id="PS01031"/>
    </source>
</evidence>
<dbReference type="PANTHER" id="PTHR47062:SF1">
    <property type="entry name" value="SMALL HEAT SHOCK PROTEIN IBPA"/>
    <property type="match status" value="1"/>
</dbReference>
<dbReference type="EMBL" id="KY052848">
    <property type="protein sequence ID" value="ASF00636.1"/>
    <property type="molecule type" value="Genomic_DNA"/>
</dbReference>
<reference evidence="3" key="2">
    <citation type="journal article" date="2017" name="Nat. Commun.">
        <title>Single-virus genomics reveals hidden cosmopolitan and abundant viruses.</title>
        <authorList>
            <person name="Martinez-Hernandez F."/>
            <person name="Fornas O."/>
            <person name="Lluesma Gomez M."/>
            <person name="Bolduc B."/>
            <person name="de la Cruz Pena M.J."/>
            <person name="Martinez J.M."/>
            <person name="Anton J."/>
            <person name="Gasol J.M."/>
            <person name="Rosselli R."/>
            <person name="Rodriguez-Valera F."/>
            <person name="Sullivan M.B."/>
            <person name="Acinas S.G."/>
            <person name="Martinez-Garcia M."/>
        </authorList>
    </citation>
    <scope>NUCLEOTIDE SEQUENCE</scope>
</reference>
<dbReference type="Gene3D" id="2.60.40.790">
    <property type="match status" value="1"/>
</dbReference>
<dbReference type="InterPro" id="IPR008978">
    <property type="entry name" value="HSP20-like_chaperone"/>
</dbReference>
<name>A0A218MMV3_9VIRU</name>
<proteinExistence type="predicted"/>
<dbReference type="Pfam" id="PF00011">
    <property type="entry name" value="HSP20"/>
    <property type="match status" value="1"/>
</dbReference>
<dbReference type="InterPro" id="IPR037913">
    <property type="entry name" value="ACD_IbpA/B"/>
</dbReference>
<sequence>MTNNKALSIFNQLRPVTVGFDNVFDHFESMFDDGFMRMPTATNFPPYNIVKTGEYTYDVELALAGFSKNDIEVHYENNMLTVKSKQKDKSEAKDSDGVIHRGISKRWFSKSFTIADDVEIKGAELKDGLLKVSMERIVPEGKKARSIEVK</sequence>
<evidence type="ECO:0000256" key="1">
    <source>
        <dbReference type="ARBA" id="ARBA00023016"/>
    </source>
</evidence>